<keyword evidence="11" id="KW-0695">RNA-directed DNA polymerase</keyword>
<keyword evidence="3" id="KW-0808">Transferase</keyword>
<dbReference type="InterPro" id="IPR023780">
    <property type="entry name" value="Chromo_domain"/>
</dbReference>
<dbReference type="InterPro" id="IPR043502">
    <property type="entry name" value="DNA/RNA_pol_sf"/>
</dbReference>
<dbReference type="InterPro" id="IPR035969">
    <property type="entry name" value="Rab-GAP_TBC_sf"/>
</dbReference>
<evidence type="ECO:0000259" key="13">
    <source>
        <dbReference type="PROSITE" id="PS50013"/>
    </source>
</evidence>
<feature type="domain" description="EF-hand" evidence="15">
    <location>
        <begin position="1374"/>
        <end position="1409"/>
    </location>
</feature>
<evidence type="ECO:0000256" key="12">
    <source>
        <dbReference type="SAM" id="MobiDB-lite"/>
    </source>
</evidence>
<dbReference type="Proteomes" id="UP001176940">
    <property type="component" value="Unassembled WGS sequence"/>
</dbReference>
<dbReference type="Pfam" id="PF00566">
    <property type="entry name" value="RabGAP-TBC"/>
    <property type="match status" value="1"/>
</dbReference>
<proteinExistence type="predicted"/>
<keyword evidence="9" id="KW-0378">Hydrolase</keyword>
<dbReference type="Pfam" id="PF17917">
    <property type="entry name" value="RT_RNaseH"/>
    <property type="match status" value="1"/>
</dbReference>
<evidence type="ECO:0008006" key="18">
    <source>
        <dbReference type="Google" id="ProtNLM"/>
    </source>
</evidence>
<dbReference type="InterPro" id="IPR011992">
    <property type="entry name" value="EF-hand-dom_pair"/>
</dbReference>
<dbReference type="Gene3D" id="3.10.20.370">
    <property type="match status" value="1"/>
</dbReference>
<evidence type="ECO:0000256" key="10">
    <source>
        <dbReference type="ARBA" id="ARBA00022837"/>
    </source>
</evidence>
<accession>A0ABN9LZ66</accession>
<dbReference type="Gene3D" id="1.10.472.80">
    <property type="entry name" value="Ypt/Rab-GAP domain of gyp1p, domain 3"/>
    <property type="match status" value="1"/>
</dbReference>
<evidence type="ECO:0000256" key="7">
    <source>
        <dbReference type="ARBA" id="ARBA00022737"/>
    </source>
</evidence>
<dbReference type="SUPFAM" id="SSF56672">
    <property type="entry name" value="DNA/RNA polymerases"/>
    <property type="match status" value="1"/>
</dbReference>
<dbReference type="PROSITE" id="PS50086">
    <property type="entry name" value="TBC_RABGAP"/>
    <property type="match status" value="1"/>
</dbReference>
<evidence type="ECO:0000256" key="6">
    <source>
        <dbReference type="ARBA" id="ARBA00022723"/>
    </source>
</evidence>
<dbReference type="SMART" id="SM00568">
    <property type="entry name" value="GRAM"/>
    <property type="match status" value="2"/>
</dbReference>
<dbReference type="Gene3D" id="1.10.8.270">
    <property type="entry name" value="putative rabgap domain of human tbc1 domain family member 14 like domains"/>
    <property type="match status" value="1"/>
</dbReference>
<dbReference type="PROSITE" id="PS00018">
    <property type="entry name" value="EF_HAND_1"/>
    <property type="match status" value="1"/>
</dbReference>
<dbReference type="InterPro" id="IPR002048">
    <property type="entry name" value="EF_hand_dom"/>
</dbReference>
<dbReference type="CDD" id="cd00024">
    <property type="entry name" value="CD_CSD"/>
    <property type="match status" value="1"/>
</dbReference>
<dbReference type="CDD" id="cd09274">
    <property type="entry name" value="RNase_HI_RT_Ty3"/>
    <property type="match status" value="1"/>
</dbReference>
<dbReference type="InterPro" id="IPR004182">
    <property type="entry name" value="GRAM"/>
</dbReference>
<dbReference type="PROSITE" id="PS50222">
    <property type="entry name" value="EF_HAND_2"/>
    <property type="match status" value="1"/>
</dbReference>
<keyword evidence="8" id="KW-0255">Endonuclease</keyword>
<dbReference type="InterPro" id="IPR056924">
    <property type="entry name" value="SH3_Tf2-1"/>
</dbReference>
<dbReference type="Pfam" id="PF24626">
    <property type="entry name" value="SH3_Tf2-1"/>
    <property type="match status" value="1"/>
</dbReference>
<evidence type="ECO:0000259" key="15">
    <source>
        <dbReference type="PROSITE" id="PS50222"/>
    </source>
</evidence>
<evidence type="ECO:0000256" key="3">
    <source>
        <dbReference type="ARBA" id="ARBA00022679"/>
    </source>
</evidence>
<gene>
    <name evidence="16" type="ORF">RIMI_LOCUS14859642</name>
</gene>
<dbReference type="Gene3D" id="1.10.238.10">
    <property type="entry name" value="EF-hand"/>
    <property type="match status" value="1"/>
</dbReference>
<evidence type="ECO:0000256" key="4">
    <source>
        <dbReference type="ARBA" id="ARBA00022695"/>
    </source>
</evidence>
<dbReference type="EMBL" id="CAUEEQ010039062">
    <property type="protein sequence ID" value="CAJ0954772.1"/>
    <property type="molecule type" value="Genomic_DNA"/>
</dbReference>
<keyword evidence="17" id="KW-1185">Reference proteome</keyword>
<dbReference type="PANTHER" id="PTHR47666">
    <property type="entry name" value="PROTEIN VASCULAR ASSOCIATED DEATH 1, CHLOROPLASTIC"/>
    <property type="match status" value="1"/>
</dbReference>
<comment type="subcellular location">
    <subcellularLocation>
        <location evidence="1">Nucleus</location>
    </subcellularLocation>
</comment>
<evidence type="ECO:0000256" key="1">
    <source>
        <dbReference type="ARBA" id="ARBA00004123"/>
    </source>
</evidence>
<dbReference type="Gene3D" id="2.40.50.40">
    <property type="match status" value="1"/>
</dbReference>
<evidence type="ECO:0000313" key="17">
    <source>
        <dbReference type="Proteomes" id="UP001176940"/>
    </source>
</evidence>
<protein>
    <recommendedName>
        <fullName evidence="18">TBC1 domain family member 8B</fullName>
    </recommendedName>
</protein>
<dbReference type="SMART" id="SM00164">
    <property type="entry name" value="TBC"/>
    <property type="match status" value="1"/>
</dbReference>
<keyword evidence="10" id="KW-0106">Calcium</keyword>
<dbReference type="SUPFAM" id="SSF54160">
    <property type="entry name" value="Chromo domain-like"/>
    <property type="match status" value="1"/>
</dbReference>
<dbReference type="InterPro" id="IPR016197">
    <property type="entry name" value="Chromo-like_dom_sf"/>
</dbReference>
<keyword evidence="7" id="KW-0677">Repeat</keyword>
<dbReference type="SMART" id="SM00298">
    <property type="entry name" value="CHROMO"/>
    <property type="match status" value="1"/>
</dbReference>
<organism evidence="16 17">
    <name type="scientific">Ranitomeya imitator</name>
    <name type="common">mimic poison frog</name>
    <dbReference type="NCBI Taxonomy" id="111125"/>
    <lineage>
        <taxon>Eukaryota</taxon>
        <taxon>Metazoa</taxon>
        <taxon>Chordata</taxon>
        <taxon>Craniata</taxon>
        <taxon>Vertebrata</taxon>
        <taxon>Euteleostomi</taxon>
        <taxon>Amphibia</taxon>
        <taxon>Batrachia</taxon>
        <taxon>Anura</taxon>
        <taxon>Neobatrachia</taxon>
        <taxon>Hyloidea</taxon>
        <taxon>Dendrobatidae</taxon>
        <taxon>Dendrobatinae</taxon>
        <taxon>Ranitomeya</taxon>
    </lineage>
</organism>
<feature type="region of interest" description="Disordered" evidence="12">
    <location>
        <begin position="1558"/>
        <end position="1590"/>
    </location>
</feature>
<dbReference type="InterPro" id="IPR000195">
    <property type="entry name" value="Rab-GAP-TBC_dom"/>
</dbReference>
<dbReference type="SUPFAM" id="SSF47923">
    <property type="entry name" value="Ypt/Rab-GAP domain of gyp1p"/>
    <property type="match status" value="2"/>
</dbReference>
<dbReference type="InterPro" id="IPR041373">
    <property type="entry name" value="RT_RNaseH"/>
</dbReference>
<dbReference type="InterPro" id="IPR000953">
    <property type="entry name" value="Chromo/chromo_shadow_dom"/>
</dbReference>
<keyword evidence="5" id="KW-0540">Nuclease</keyword>
<sequence>ESSASGTKYLVTLGLLYDEPNSVDQAEKILLDLCQGQEAAESYCQKFRKWSVLTKWNEDALAAIFRKGLSESVKDVMVGFPTPAGLSDSMSLAIQIDRRLHERRVVHTVALSSERSPEPMQCDRILSKAERQRFRQMDPVKVQAIHDWIQPTSVKSLQKFLGIDNSAKALQSIMYARRRNLPLTLLSTDAEKAFDRVEVDASEIGAEAVLSQRNSDGSLMKPCAFFSRKFSPAERNYDVGNRELLAMKWAFEEWRHWLEGAKHRIVVLTDHKNLIYLESAKRLNPRQARCSLFFSRFDFVVSYIPGSKNVKADALSRRQVEPSDCPGVDSVVDRLQQIWAHVVDNLVLSQEEAQRFANRRRCVGSRLRVGDLVWLSSRHVPMKVSSPKFKPRFIGPYRISEIINPVSFHLALPASFSIHVFHRSLLRKYVVPVVPSVDPPAPVLIDGELEYVVEKILDSRFSRRRLQYLVKWKGYGQEDNSWVVASDVHADDLVCAFHLARPDRPGGSGSLLTCLQWGGRCDSGTDKMWLRPEEVLLKNALKLWVTERSNPYFVLQRRRGYGEEGGGLTGLLVGTLDAVLDSTAKVAPFRILHQTPESQVYWSIACGASRDEILKHWQWLEKNVLKTLPVFDSSDDINSFVQGKIRGLIAEEGKCSFVKEEDPEKFREALLKFEKCFGLPDQEKLLLEGRVPCQGWLYLSTNFLSFYSFLLGSEFKLIISWDEISRLEKTSTVLLTESIHVFSRGEDHYFSMLLHINETFLLMEQLAGYAIKRLFDKETFENDPILNDPQQITKRGLESRAHSENFTTYFRLTKEEILKEVHECFLWIPFSHMNALGKMCVSENYICFASHDGSLYSTIIPLREIVGVEKSDAITRAVTISTRGKNIFRFTDVRDFDSLVARLKSKYAVTSPQHMAYTVTGYNENAADFQDGHPMLDSKGPSKTVSTEALMTVFHPQDAENLDPVMLKEKMKEQYWNILFSECGRGVSMFRTRRTRNLVVKGIPETLRGELWLLFSGAVNDMGANPGYYTEIVEKSLGTCTLATDEIERDLRRSLPEHPAFQSDTGISALRRVLTAYAFRNPKIGYCQAMNILTSVLLLYAKEEEAFWLLVAVCERMLPDYFNRRIIGALVDQAVFEELIKEYLPQLTDHMTDMTFFSSVSLSWFLTLFISVLPIESAVNVVDCFFYDGIKAILQLGLTVLQLNIDKLLGCKDDAEAVTILNRFFDNVINKDSPLPSCVQQASAVADRKRNSTKVDITELIRESNERYGAIRYEDVESMRTRNRLYVIQTLEMTTKQNVVRVVSQDVKFSPSDLEELYCIFKREHFLSCYWSVNTGAILSHHDPSLPYLEQYHIDCQQFRTLYHLLSPWAYSPGVDSLALWTFRLLDENSDGLINFKEFALAFDIIVNGSFTDRLKLLFKMHIPPAFTEVGSLSPSEEAKLSKEDLMHFSQLHVSSPVEISSPEDKTKSPEKGKGKIDIQAYLKQWQDELVRKEESIKDLPRMNQTQFIQFSKTLYNLFHGDPDEELLYRAIAAVTSLLLRMEEVGRRLQNSASPARIVPAEGGMKPTDSAQASGALQEAENADPGPSKEDTEWSFAFEQILASLLNEPSLVRFFEKPTDFKAKLEAARTSQMHASKRV</sequence>
<dbReference type="Pfam" id="PF00385">
    <property type="entry name" value="Chromo"/>
    <property type="match status" value="1"/>
</dbReference>
<feature type="domain" description="Rab-GAP TBC" evidence="14">
    <location>
        <begin position="1002"/>
        <end position="1189"/>
    </location>
</feature>
<evidence type="ECO:0000259" key="14">
    <source>
        <dbReference type="PROSITE" id="PS50086"/>
    </source>
</evidence>
<dbReference type="SUPFAM" id="SSF47473">
    <property type="entry name" value="EF-hand"/>
    <property type="match status" value="1"/>
</dbReference>
<feature type="domain" description="Chromo" evidence="13">
    <location>
        <begin position="451"/>
        <end position="498"/>
    </location>
</feature>
<evidence type="ECO:0000256" key="11">
    <source>
        <dbReference type="ARBA" id="ARBA00022918"/>
    </source>
</evidence>
<evidence type="ECO:0000313" key="16">
    <source>
        <dbReference type="EMBL" id="CAJ0954772.1"/>
    </source>
</evidence>
<dbReference type="PANTHER" id="PTHR47666:SF4">
    <property type="entry name" value="TBC1 DOMAIN FAMILY MEMBER 8B"/>
    <property type="match status" value="1"/>
</dbReference>
<dbReference type="InterPro" id="IPR018247">
    <property type="entry name" value="EF_Hand_1_Ca_BS"/>
</dbReference>
<feature type="non-terminal residue" evidence="16">
    <location>
        <position position="1639"/>
    </location>
</feature>
<evidence type="ECO:0000256" key="5">
    <source>
        <dbReference type="ARBA" id="ARBA00022722"/>
    </source>
</evidence>
<dbReference type="InterPro" id="IPR011993">
    <property type="entry name" value="PH-like_dom_sf"/>
</dbReference>
<keyword evidence="4" id="KW-0548">Nucleotidyltransferase</keyword>
<comment type="caution">
    <text evidence="16">The sequence shown here is derived from an EMBL/GenBank/DDBJ whole genome shotgun (WGS) entry which is preliminary data.</text>
</comment>
<keyword evidence="6" id="KW-0479">Metal-binding</keyword>
<keyword evidence="2" id="KW-0343">GTPase activation</keyword>
<dbReference type="PROSITE" id="PS50013">
    <property type="entry name" value="CHROMO_2"/>
    <property type="match status" value="1"/>
</dbReference>
<evidence type="ECO:0000256" key="2">
    <source>
        <dbReference type="ARBA" id="ARBA00022468"/>
    </source>
</evidence>
<evidence type="ECO:0000256" key="9">
    <source>
        <dbReference type="ARBA" id="ARBA00022801"/>
    </source>
</evidence>
<name>A0ABN9LZ66_9NEOB</name>
<reference evidence="16" key="1">
    <citation type="submission" date="2023-07" db="EMBL/GenBank/DDBJ databases">
        <authorList>
            <person name="Stuckert A."/>
        </authorList>
    </citation>
    <scope>NUCLEOTIDE SEQUENCE</scope>
</reference>
<dbReference type="Gene3D" id="2.30.29.30">
    <property type="entry name" value="Pleckstrin-homology domain (PH domain)/Phosphotyrosine-binding domain (PTB)"/>
    <property type="match status" value="2"/>
</dbReference>
<dbReference type="Pfam" id="PF02893">
    <property type="entry name" value="GRAM"/>
    <property type="match status" value="2"/>
</dbReference>
<evidence type="ECO:0000256" key="8">
    <source>
        <dbReference type="ARBA" id="ARBA00022759"/>
    </source>
</evidence>
<feature type="non-terminal residue" evidence="16">
    <location>
        <position position="1"/>
    </location>
</feature>